<protein>
    <submittedName>
        <fullName evidence="2">Uncharacterized protein</fullName>
    </submittedName>
</protein>
<sequence length="59" mass="6476">MRQQTILSHTLRALSSLPHRDLSRIQIIHSYSCRGSAPRRPAQRVASGLSGLQPASQPS</sequence>
<proteinExistence type="predicted"/>
<evidence type="ECO:0000256" key="1">
    <source>
        <dbReference type="SAM" id="MobiDB-lite"/>
    </source>
</evidence>
<feature type="region of interest" description="Disordered" evidence="1">
    <location>
        <begin position="34"/>
        <end position="59"/>
    </location>
</feature>
<organism evidence="2 3">
    <name type="scientific">Rhodonia placenta</name>
    <dbReference type="NCBI Taxonomy" id="104341"/>
    <lineage>
        <taxon>Eukaryota</taxon>
        <taxon>Fungi</taxon>
        <taxon>Dikarya</taxon>
        <taxon>Basidiomycota</taxon>
        <taxon>Agaricomycotina</taxon>
        <taxon>Agaricomycetes</taxon>
        <taxon>Polyporales</taxon>
        <taxon>Adustoporiaceae</taxon>
        <taxon>Rhodonia</taxon>
    </lineage>
</organism>
<evidence type="ECO:0000313" key="2">
    <source>
        <dbReference type="EMBL" id="KAF9817665.1"/>
    </source>
</evidence>
<comment type="caution">
    <text evidence="2">The sequence shown here is derived from an EMBL/GenBank/DDBJ whole genome shotgun (WGS) entry which is preliminary data.</text>
</comment>
<dbReference type="EMBL" id="JADOXO010000040">
    <property type="protein sequence ID" value="KAF9817665.1"/>
    <property type="molecule type" value="Genomic_DNA"/>
</dbReference>
<gene>
    <name evidence="2" type="ORF">IEO21_03321</name>
</gene>
<evidence type="ECO:0000313" key="3">
    <source>
        <dbReference type="Proteomes" id="UP000639403"/>
    </source>
</evidence>
<accession>A0A8H7P646</accession>
<dbReference type="AlphaFoldDB" id="A0A8H7P646"/>
<dbReference type="Proteomes" id="UP000639403">
    <property type="component" value="Unassembled WGS sequence"/>
</dbReference>
<reference evidence="2" key="2">
    <citation type="journal article" name="Front. Microbiol.">
        <title>Degradative Capacity of Two Strains of Rhodonia placenta: From Phenotype to Genotype.</title>
        <authorList>
            <person name="Kolle M."/>
            <person name="Horta M.A.C."/>
            <person name="Nowrousian M."/>
            <person name="Ohm R.A."/>
            <person name="Benz J.P."/>
            <person name="Pilgard A."/>
        </authorList>
    </citation>
    <scope>NUCLEOTIDE SEQUENCE</scope>
    <source>
        <strain evidence="2">FPRL280</strain>
    </source>
</reference>
<name>A0A8H7P646_9APHY</name>
<reference evidence="2" key="1">
    <citation type="submission" date="2020-11" db="EMBL/GenBank/DDBJ databases">
        <authorList>
            <person name="Koelle M."/>
            <person name="Horta M.A.C."/>
            <person name="Nowrousian M."/>
            <person name="Ohm R.A."/>
            <person name="Benz P."/>
            <person name="Pilgard A."/>
        </authorList>
    </citation>
    <scope>NUCLEOTIDE SEQUENCE</scope>
    <source>
        <strain evidence="2">FPRL280</strain>
    </source>
</reference>